<dbReference type="CDD" id="cd11296">
    <property type="entry name" value="O-FucT_like"/>
    <property type="match status" value="1"/>
</dbReference>
<evidence type="ECO:0000256" key="3">
    <source>
        <dbReference type="ARBA" id="ARBA00022679"/>
    </source>
</evidence>
<sequence length="392" mass="44572">MKYVTTFATDGFTNQVYTYLSLLYFAWYTDRTAVLPAFVPGWHLPRSAGPLSFGQVFDLDLLRAQLTIEVIEWHDLKGIVPSVLLGTEAEWEKWETLGCWSAFSAAGRQHARSPVTTLLKLGMRIRKSLKADRYILDKARQYTDLTKLAHLGYPSERLFALSQNLTQPSDKNQVMLEPDDQFMCFDSLFYSTLDAVEHWSRDWDPVWNSVGRHLRWTPEIEVLAREQVNRVFGVPDNGPTPPYISVHLRRGDMSESCAAGEGTCMPNNDQVAAAIEEIQDQLVERGLHAPYVFVSSDETNPEWWAAIRERGWYYLDHEKEGTCERYGCWYTVLLDSAIHSLADGFVGTHKSTFSVCASRRVQSWAKGPVTFLRWSQSRVTVPSPADSEANDG</sequence>
<dbReference type="Pfam" id="PF10250">
    <property type="entry name" value="O-FucT"/>
    <property type="match status" value="1"/>
</dbReference>
<comment type="subcellular location">
    <subcellularLocation>
        <location evidence="1">Endoplasmic reticulum</location>
    </subcellularLocation>
</comment>
<comment type="similarity">
    <text evidence="7">Belongs to the glycosyltransferase 68 family.</text>
</comment>
<dbReference type="AlphaFoldDB" id="A0A165EVV2"/>
<evidence type="ECO:0000256" key="6">
    <source>
        <dbReference type="ARBA" id="ARBA00023277"/>
    </source>
</evidence>
<dbReference type="InterPro" id="IPR019378">
    <property type="entry name" value="GDP-Fuc_O-FucTrfase"/>
</dbReference>
<dbReference type="PANTHER" id="PTHR13398">
    <property type="entry name" value="GDP-FUCOSE PROTEIN O-FUCOSYLTRANSFERASE 2"/>
    <property type="match status" value="1"/>
</dbReference>
<protein>
    <recommendedName>
        <fullName evidence="8">GDP-fucose protein O-fucosyltransferase 2</fullName>
    </recommendedName>
</protein>
<name>A0A165EVV2_9BASI</name>
<dbReference type="PANTHER" id="PTHR13398:SF0">
    <property type="entry name" value="GDP-FUCOSE PROTEIN O-FUCOSYLTRANSFERASE 2"/>
    <property type="match status" value="1"/>
</dbReference>
<evidence type="ECO:0000256" key="4">
    <source>
        <dbReference type="ARBA" id="ARBA00022824"/>
    </source>
</evidence>
<dbReference type="Proteomes" id="UP000076842">
    <property type="component" value="Unassembled WGS sequence"/>
</dbReference>
<evidence type="ECO:0000256" key="8">
    <source>
        <dbReference type="ARBA" id="ARBA00026232"/>
    </source>
</evidence>
<keyword evidence="4" id="KW-0256">Endoplasmic reticulum</keyword>
<keyword evidence="5" id="KW-0294">Fucose metabolism</keyword>
<dbReference type="InterPro" id="IPR045130">
    <property type="entry name" value="OFUT2-like"/>
</dbReference>
<evidence type="ECO:0000256" key="7">
    <source>
        <dbReference type="ARBA" id="ARBA00025803"/>
    </source>
</evidence>
<keyword evidence="3" id="KW-0808">Transferase</keyword>
<proteinExistence type="inferred from homology"/>
<evidence type="ECO:0000256" key="5">
    <source>
        <dbReference type="ARBA" id="ARBA00023253"/>
    </source>
</evidence>
<dbReference type="OrthoDB" id="423313at2759"/>
<dbReference type="GO" id="GO:0046922">
    <property type="term" value="F:peptide-O-fucosyltransferase activity"/>
    <property type="evidence" value="ECO:0007669"/>
    <property type="project" value="InterPro"/>
</dbReference>
<organism evidence="9 10">
    <name type="scientific">Calocera cornea HHB12733</name>
    <dbReference type="NCBI Taxonomy" id="1353952"/>
    <lineage>
        <taxon>Eukaryota</taxon>
        <taxon>Fungi</taxon>
        <taxon>Dikarya</taxon>
        <taxon>Basidiomycota</taxon>
        <taxon>Agaricomycotina</taxon>
        <taxon>Dacrymycetes</taxon>
        <taxon>Dacrymycetales</taxon>
        <taxon>Dacrymycetaceae</taxon>
        <taxon>Calocera</taxon>
    </lineage>
</organism>
<keyword evidence="10" id="KW-1185">Reference proteome</keyword>
<accession>A0A165EVV2</accession>
<dbReference type="Gene3D" id="3.40.50.11350">
    <property type="match status" value="1"/>
</dbReference>
<evidence type="ECO:0000313" key="9">
    <source>
        <dbReference type="EMBL" id="KZT55621.1"/>
    </source>
</evidence>
<keyword evidence="6" id="KW-0119">Carbohydrate metabolism</keyword>
<dbReference type="InParanoid" id="A0A165EVV2"/>
<evidence type="ECO:0000256" key="1">
    <source>
        <dbReference type="ARBA" id="ARBA00004240"/>
    </source>
</evidence>
<dbReference type="EMBL" id="KV423991">
    <property type="protein sequence ID" value="KZT55621.1"/>
    <property type="molecule type" value="Genomic_DNA"/>
</dbReference>
<evidence type="ECO:0000313" key="10">
    <source>
        <dbReference type="Proteomes" id="UP000076842"/>
    </source>
</evidence>
<reference evidence="9 10" key="1">
    <citation type="journal article" date="2016" name="Mol. Biol. Evol.">
        <title>Comparative Genomics of Early-Diverging Mushroom-Forming Fungi Provides Insights into the Origins of Lignocellulose Decay Capabilities.</title>
        <authorList>
            <person name="Nagy L.G."/>
            <person name="Riley R."/>
            <person name="Tritt A."/>
            <person name="Adam C."/>
            <person name="Daum C."/>
            <person name="Floudas D."/>
            <person name="Sun H."/>
            <person name="Yadav J.S."/>
            <person name="Pangilinan J."/>
            <person name="Larsson K.H."/>
            <person name="Matsuura K."/>
            <person name="Barry K."/>
            <person name="Labutti K."/>
            <person name="Kuo R."/>
            <person name="Ohm R.A."/>
            <person name="Bhattacharya S.S."/>
            <person name="Shirouzu T."/>
            <person name="Yoshinaga Y."/>
            <person name="Martin F.M."/>
            <person name="Grigoriev I.V."/>
            <person name="Hibbett D.S."/>
        </authorList>
    </citation>
    <scope>NUCLEOTIDE SEQUENCE [LARGE SCALE GENOMIC DNA]</scope>
    <source>
        <strain evidence="9 10">HHB12733</strain>
    </source>
</reference>
<dbReference type="STRING" id="1353952.A0A165EVV2"/>
<dbReference type="GO" id="GO:0005783">
    <property type="term" value="C:endoplasmic reticulum"/>
    <property type="evidence" value="ECO:0007669"/>
    <property type="project" value="UniProtKB-SubCell"/>
</dbReference>
<gene>
    <name evidence="9" type="ORF">CALCODRAFT_455264</name>
</gene>
<dbReference type="GO" id="GO:0006004">
    <property type="term" value="P:fucose metabolic process"/>
    <property type="evidence" value="ECO:0007669"/>
    <property type="project" value="UniProtKB-KW"/>
</dbReference>
<comment type="pathway">
    <text evidence="2">Protein modification; protein glycosylation.</text>
</comment>
<evidence type="ECO:0000256" key="2">
    <source>
        <dbReference type="ARBA" id="ARBA00004922"/>
    </source>
</evidence>